<comment type="caution">
    <text evidence="6">The sequence shown here is derived from an EMBL/GenBank/DDBJ whole genome shotgun (WGS) entry which is preliminary data.</text>
</comment>
<proteinExistence type="inferred from homology"/>
<dbReference type="SUPFAM" id="SSF52821">
    <property type="entry name" value="Rhodanese/Cell cycle control phosphatase"/>
    <property type="match status" value="1"/>
</dbReference>
<dbReference type="Gene3D" id="3.40.250.10">
    <property type="entry name" value="Rhodanese-like domain"/>
    <property type="match status" value="1"/>
</dbReference>
<name>A0A2P5SWY0_9GAMM</name>
<feature type="domain" description="Rhodanese" evidence="5">
    <location>
        <begin position="146"/>
        <end position="240"/>
    </location>
</feature>
<dbReference type="InterPro" id="IPR022111">
    <property type="entry name" value="Rhodanese_C"/>
</dbReference>
<evidence type="ECO:0000259" key="5">
    <source>
        <dbReference type="PROSITE" id="PS50206"/>
    </source>
</evidence>
<dbReference type="RefSeq" id="WP_136130010.1">
    <property type="nucleotide sequence ID" value="NZ_PDKU01000001.1"/>
</dbReference>
<evidence type="ECO:0000313" key="6">
    <source>
        <dbReference type="EMBL" id="PPI86847.1"/>
    </source>
</evidence>
<dbReference type="Proteomes" id="UP000296144">
    <property type="component" value="Unassembled WGS sequence"/>
</dbReference>
<dbReference type="InterPro" id="IPR001763">
    <property type="entry name" value="Rhodanese-like_dom"/>
</dbReference>
<dbReference type="EMBL" id="PDKU01000001">
    <property type="protein sequence ID" value="PPI86847.1"/>
    <property type="molecule type" value="Genomic_DNA"/>
</dbReference>
<dbReference type="PROSITE" id="PS50206">
    <property type="entry name" value="RHODANESE_3"/>
    <property type="match status" value="1"/>
</dbReference>
<dbReference type="InterPro" id="IPR020936">
    <property type="entry name" value="TrhO"/>
</dbReference>
<keyword evidence="2 4" id="KW-0560">Oxidoreductase</keyword>
<dbReference type="HAMAP" id="MF_00469">
    <property type="entry name" value="TrhO"/>
    <property type="match status" value="1"/>
</dbReference>
<comment type="catalytic activity">
    <reaction evidence="4">
        <text>uridine(34) in tRNA + AH2 + O2 = 5-hydroxyuridine(34) in tRNA + A + H2O</text>
        <dbReference type="Rhea" id="RHEA:64224"/>
        <dbReference type="Rhea" id="RHEA-COMP:11727"/>
        <dbReference type="Rhea" id="RHEA-COMP:13381"/>
        <dbReference type="ChEBI" id="CHEBI:13193"/>
        <dbReference type="ChEBI" id="CHEBI:15377"/>
        <dbReference type="ChEBI" id="CHEBI:15379"/>
        <dbReference type="ChEBI" id="CHEBI:17499"/>
        <dbReference type="ChEBI" id="CHEBI:65315"/>
        <dbReference type="ChEBI" id="CHEBI:136877"/>
    </reaction>
</comment>
<dbReference type="Pfam" id="PF00581">
    <property type="entry name" value="Rhodanese"/>
    <property type="match status" value="1"/>
</dbReference>
<keyword evidence="1 4" id="KW-0819">tRNA processing</keyword>
<evidence type="ECO:0000313" key="7">
    <source>
        <dbReference type="Proteomes" id="UP000296144"/>
    </source>
</evidence>
<dbReference type="InterPro" id="IPR036873">
    <property type="entry name" value="Rhodanese-like_dom_sf"/>
</dbReference>
<reference evidence="6 7" key="1">
    <citation type="journal article" date="2018" name="Genome Biol. Evol.">
        <title>Cladogenesis and Genomic Streamlining in Extracellular Endosymbionts of Tropical Stink Bugs.</title>
        <authorList>
            <person name="Otero-Bravo A."/>
            <person name="Goffredi S."/>
            <person name="Sabree Z.L."/>
        </authorList>
    </citation>
    <scope>NUCLEOTIDE SEQUENCE [LARGE SCALE GENOMIC DNA]</scope>
    <source>
        <strain evidence="6 7">SoEL</strain>
    </source>
</reference>
<dbReference type="PANTHER" id="PTHR43846">
    <property type="entry name" value="UPF0176 PROTEIN YCEA"/>
    <property type="match status" value="1"/>
</dbReference>
<dbReference type="EC" id="1.14.-.-" evidence="4"/>
<comment type="function">
    <text evidence="3">Catalyzes oxygen-dependent 5-hydroxyuridine (ho5U) modification at position 34 in tRNAs, the first step in 5-carboxymethoxyuridine (cmo5U) biosynthesis. May be part of an alternate pathway, which is able to bypass cmo5U biogenesis in a subset of tRNAs under aerobic conditions.</text>
</comment>
<dbReference type="NCBIfam" id="NF001133">
    <property type="entry name" value="PRK00142.1-1"/>
    <property type="match status" value="1"/>
</dbReference>
<organism evidence="6 7">
    <name type="scientific">Candidatus Pantoea edessiphila</name>
    <dbReference type="NCBI Taxonomy" id="2044610"/>
    <lineage>
        <taxon>Bacteria</taxon>
        <taxon>Pseudomonadati</taxon>
        <taxon>Pseudomonadota</taxon>
        <taxon>Gammaproteobacteria</taxon>
        <taxon>Enterobacterales</taxon>
        <taxon>Erwiniaceae</taxon>
        <taxon>Pantoea</taxon>
    </lineage>
</organism>
<dbReference type="CDD" id="cd01518">
    <property type="entry name" value="RHOD_YceA"/>
    <property type="match status" value="1"/>
</dbReference>
<dbReference type="Gene3D" id="3.30.70.100">
    <property type="match status" value="1"/>
</dbReference>
<dbReference type="OrthoDB" id="9778326at2"/>
<dbReference type="PANTHER" id="PTHR43846:SF1">
    <property type="entry name" value="TRNA URIDINE(34) HYDROXYLASE"/>
    <property type="match status" value="1"/>
</dbReference>
<gene>
    <name evidence="4" type="primary">trhO</name>
    <name evidence="6" type="ORF">CRV10_01150</name>
</gene>
<dbReference type="InterPro" id="IPR040503">
    <property type="entry name" value="TRHO_N"/>
</dbReference>
<dbReference type="GO" id="GO:0016705">
    <property type="term" value="F:oxidoreductase activity, acting on paired donors, with incorporation or reduction of molecular oxygen"/>
    <property type="evidence" value="ECO:0007669"/>
    <property type="project" value="UniProtKB-UniRule"/>
</dbReference>
<comment type="similarity">
    <text evidence="4">Belongs to the TrhO family.</text>
</comment>
<dbReference type="Pfam" id="PF12368">
    <property type="entry name" value="Rhodanese_C"/>
    <property type="match status" value="1"/>
</dbReference>
<keyword evidence="7" id="KW-1185">Reference proteome</keyword>
<sequence length="317" mass="37150">MTVLHNIISNKELKNRFFSKHHSRITVSFYKYFYITDPKLFRDNLYYNLNKLKVLGRIYVSHEGINAQVSIPDHLYNNMQYFICNLDKNLNDLYMNVAVDNQNDSFWVLRIKVRDRLVADGLKDNILNISNTGIYLEANEVNEMLDDPEVIFVDMRNNYEYKIGHFEKAIEIPTNTFRDQLPQSTEILKNKKNKKIVLYCTGGIRCEKASAWMIYKGFKKVYQVRGGIIKYVNCVREQGLPNRFKGKIFVFDARMSEKVSEEVLSFCHQCGDTSDNYINCANDHCHLLLIQCVNCVKKFMNCCSLVCKNKILNNYNI</sequence>
<dbReference type="Pfam" id="PF17773">
    <property type="entry name" value="UPF0176_N"/>
    <property type="match status" value="1"/>
</dbReference>
<accession>A0A2P5SWY0</accession>
<evidence type="ECO:0000256" key="4">
    <source>
        <dbReference type="HAMAP-Rule" id="MF_00469"/>
    </source>
</evidence>
<dbReference type="GO" id="GO:0006400">
    <property type="term" value="P:tRNA modification"/>
    <property type="evidence" value="ECO:0007669"/>
    <property type="project" value="UniProtKB-UniRule"/>
</dbReference>
<evidence type="ECO:0000256" key="1">
    <source>
        <dbReference type="ARBA" id="ARBA00022694"/>
    </source>
</evidence>
<dbReference type="AlphaFoldDB" id="A0A2P5SWY0"/>
<evidence type="ECO:0000256" key="3">
    <source>
        <dbReference type="ARBA" id="ARBA00045625"/>
    </source>
</evidence>
<evidence type="ECO:0000256" key="2">
    <source>
        <dbReference type="ARBA" id="ARBA00023002"/>
    </source>
</evidence>
<dbReference type="SMART" id="SM00450">
    <property type="entry name" value="RHOD"/>
    <property type="match status" value="1"/>
</dbReference>
<protein>
    <recommendedName>
        <fullName evidence="4">tRNA uridine(34) hydroxylase</fullName>
        <ecNumber evidence="4">1.14.-.-</ecNumber>
    </recommendedName>
    <alternativeName>
        <fullName evidence="4">tRNA hydroxylation protein O</fullName>
    </alternativeName>
</protein>